<evidence type="ECO:0000313" key="8">
    <source>
        <dbReference type="Proteomes" id="UP000464314"/>
    </source>
</evidence>
<dbReference type="InterPro" id="IPR003594">
    <property type="entry name" value="HATPase_dom"/>
</dbReference>
<dbReference type="GO" id="GO:0000155">
    <property type="term" value="F:phosphorelay sensor kinase activity"/>
    <property type="evidence" value="ECO:0007669"/>
    <property type="project" value="InterPro"/>
</dbReference>
<dbReference type="GO" id="GO:0016020">
    <property type="term" value="C:membrane"/>
    <property type="evidence" value="ECO:0007669"/>
    <property type="project" value="UniProtKB-SubCell"/>
</dbReference>
<dbReference type="PROSITE" id="PS50885">
    <property type="entry name" value="HAMP"/>
    <property type="match status" value="1"/>
</dbReference>
<dbReference type="SMART" id="SM00387">
    <property type="entry name" value="HATPase_c"/>
    <property type="match status" value="1"/>
</dbReference>
<dbReference type="PANTHER" id="PTHR34220">
    <property type="entry name" value="SENSOR HISTIDINE KINASE YPDA"/>
    <property type="match status" value="1"/>
</dbReference>
<dbReference type="EMBL" id="CP048000">
    <property type="protein sequence ID" value="QHQ60336.1"/>
    <property type="molecule type" value="Genomic_DNA"/>
</dbReference>
<dbReference type="InterPro" id="IPR036890">
    <property type="entry name" value="HATPase_C_sf"/>
</dbReference>
<evidence type="ECO:0000313" key="7">
    <source>
        <dbReference type="EMBL" id="QHQ60336.1"/>
    </source>
</evidence>
<keyword evidence="3" id="KW-0808">Transferase</keyword>
<dbReference type="PANTHER" id="PTHR34220:SF7">
    <property type="entry name" value="SENSOR HISTIDINE KINASE YPDA"/>
    <property type="match status" value="1"/>
</dbReference>
<comment type="subcellular location">
    <subcellularLocation>
        <location evidence="1">Membrane</location>
    </subcellularLocation>
</comment>
<evidence type="ECO:0000256" key="2">
    <source>
        <dbReference type="ARBA" id="ARBA00022553"/>
    </source>
</evidence>
<dbReference type="InterPro" id="IPR010559">
    <property type="entry name" value="Sig_transdc_His_kin_internal"/>
</dbReference>
<keyword evidence="2" id="KW-0597">Phosphoprotein</keyword>
<dbReference type="KEGG" id="anr:Ana3638_05745"/>
<evidence type="ECO:0000256" key="5">
    <source>
        <dbReference type="SAM" id="Phobius"/>
    </source>
</evidence>
<name>A0A6P1TKA2_9FIRM</name>
<keyword evidence="5" id="KW-0812">Transmembrane</keyword>
<protein>
    <submittedName>
        <fullName evidence="7">HAMP domain-containing protein</fullName>
    </submittedName>
</protein>
<keyword evidence="8" id="KW-1185">Reference proteome</keyword>
<evidence type="ECO:0000259" key="6">
    <source>
        <dbReference type="PROSITE" id="PS50885"/>
    </source>
</evidence>
<dbReference type="SUPFAM" id="SSF55874">
    <property type="entry name" value="ATPase domain of HSP90 chaperone/DNA topoisomerase II/histidine kinase"/>
    <property type="match status" value="1"/>
</dbReference>
<keyword evidence="5" id="KW-1133">Transmembrane helix</keyword>
<dbReference type="AlphaFoldDB" id="A0A6P1TKA2"/>
<gene>
    <name evidence="7" type="ORF">Ana3638_05745</name>
</gene>
<keyword evidence="5" id="KW-0472">Membrane</keyword>
<dbReference type="Pfam" id="PF02518">
    <property type="entry name" value="HATPase_c"/>
    <property type="match status" value="1"/>
</dbReference>
<feature type="transmembrane region" description="Helical" evidence="5">
    <location>
        <begin position="295"/>
        <end position="317"/>
    </location>
</feature>
<dbReference type="CDD" id="cd06225">
    <property type="entry name" value="HAMP"/>
    <property type="match status" value="1"/>
</dbReference>
<evidence type="ECO:0000256" key="1">
    <source>
        <dbReference type="ARBA" id="ARBA00004370"/>
    </source>
</evidence>
<dbReference type="Pfam" id="PF00672">
    <property type="entry name" value="HAMP"/>
    <property type="match status" value="1"/>
</dbReference>
<dbReference type="Pfam" id="PF06580">
    <property type="entry name" value="His_kinase"/>
    <property type="match status" value="1"/>
</dbReference>
<feature type="transmembrane region" description="Helical" evidence="5">
    <location>
        <begin position="17"/>
        <end position="37"/>
    </location>
</feature>
<dbReference type="SMART" id="SM00304">
    <property type="entry name" value="HAMP"/>
    <property type="match status" value="1"/>
</dbReference>
<reference evidence="7 8" key="1">
    <citation type="submission" date="2020-01" db="EMBL/GenBank/DDBJ databases">
        <title>Genome analysis of Anaerocolumna sp. CBA3638.</title>
        <authorList>
            <person name="Kim J."/>
            <person name="Roh S.W."/>
        </authorList>
    </citation>
    <scope>NUCLEOTIDE SEQUENCE [LARGE SCALE GENOMIC DNA]</scope>
    <source>
        <strain evidence="7 8">CBA3638</strain>
    </source>
</reference>
<organism evidence="7 8">
    <name type="scientific">Anaerocolumna sedimenticola</name>
    <dbReference type="NCBI Taxonomy" id="2696063"/>
    <lineage>
        <taxon>Bacteria</taxon>
        <taxon>Bacillati</taxon>
        <taxon>Bacillota</taxon>
        <taxon>Clostridia</taxon>
        <taxon>Lachnospirales</taxon>
        <taxon>Lachnospiraceae</taxon>
        <taxon>Anaerocolumna</taxon>
    </lineage>
</organism>
<sequence length="580" mass="66982">MKKISQKLLDLKLKWKFFYSFLIAALIPISFFSYYAYENTKNIMLQQSYRNMETSLAQANKNIQTKLNVYKDASSLIYMNKTIQDYLYMDYFVNGHEDLYYYLRRYVNEILTINPEILKFSIYTTNLSVPQDYYYIYRADDEVVKEEWYQTALDKKGKAFFLSTDYNSDGKLVYYLVRHLNYYSYGVMRNVLKMEIEEESLYSLISETSHSDQFMIIDGDNKVVSCKDKSLIGTSIYDVLKEYKGNFENNLKERTVYDGEEMLISCLSTNMGWKTISLASLSEINANAKRSAMNLILVALLAVFTAGSLSTLMSYILSKRINKLMVAVQTMKAGVFGLEIKDKGKDEVGLLAEAFSEMSIKVDYLIKEIYEKELIKKSVELNLLQEQVNPHFLYNALSSITSFAIRSGDKQIIEMVQHLADFYRISLNNGRNILSIRDEINLLKSYLSIQQIRFGDMVLVNFDLQESLLDCKTIKLILQPLVENSIHHAIGEDQGTLQITVKLYEDDKGIVFEITDNGKGMEEKMVTELNTEIQSAIRGYGLKNVSIRIQLQYGKDYGVQVFSELNVGTRVVIHIPKVER</sequence>
<accession>A0A6P1TKA2</accession>
<evidence type="ECO:0000256" key="4">
    <source>
        <dbReference type="ARBA" id="ARBA00022777"/>
    </source>
</evidence>
<dbReference type="Gene3D" id="6.10.340.10">
    <property type="match status" value="1"/>
</dbReference>
<keyword evidence="4" id="KW-0418">Kinase</keyword>
<evidence type="ECO:0000256" key="3">
    <source>
        <dbReference type="ARBA" id="ARBA00022679"/>
    </source>
</evidence>
<dbReference type="InterPro" id="IPR050640">
    <property type="entry name" value="Bact_2-comp_sensor_kinase"/>
</dbReference>
<proteinExistence type="predicted"/>
<dbReference type="InterPro" id="IPR003660">
    <property type="entry name" value="HAMP_dom"/>
</dbReference>
<dbReference type="Proteomes" id="UP000464314">
    <property type="component" value="Chromosome"/>
</dbReference>
<dbReference type="RefSeq" id="WP_161837172.1">
    <property type="nucleotide sequence ID" value="NZ_CP048000.1"/>
</dbReference>
<feature type="domain" description="HAMP" evidence="6">
    <location>
        <begin position="315"/>
        <end position="367"/>
    </location>
</feature>
<dbReference type="Gene3D" id="3.30.565.10">
    <property type="entry name" value="Histidine kinase-like ATPase, C-terminal domain"/>
    <property type="match status" value="1"/>
</dbReference>